<dbReference type="EMBL" id="AP023417">
    <property type="protein sequence ID" value="BCK80145.1"/>
    <property type="molecule type" value="Genomic_DNA"/>
</dbReference>
<reference evidence="3" key="1">
    <citation type="submission" date="2020-09" db="EMBL/GenBank/DDBJ databases">
        <title>New species isolated from human feces.</title>
        <authorList>
            <person name="Kitahara M."/>
            <person name="Shigeno Y."/>
            <person name="Shime M."/>
            <person name="Matsumoto Y."/>
            <person name="Nakamura S."/>
            <person name="Motooka D."/>
            <person name="Fukuoka S."/>
            <person name="Nishikawa H."/>
            <person name="Benno Y."/>
        </authorList>
    </citation>
    <scope>NUCLEOTIDE SEQUENCE</scope>
    <source>
        <strain evidence="3">MM35</strain>
        <plasmid evidence="3">pMM35_02</plasmid>
    </source>
</reference>
<dbReference type="AlphaFoldDB" id="A0A810Q125"/>
<keyword evidence="4" id="KW-1185">Reference proteome</keyword>
<keyword evidence="2" id="KW-0732">Signal</keyword>
<proteinExistence type="predicted"/>
<name>A0A810Q125_9FIRM</name>
<evidence type="ECO:0000256" key="1">
    <source>
        <dbReference type="SAM" id="MobiDB-lite"/>
    </source>
</evidence>
<accession>A0A810Q125</accession>
<keyword evidence="3" id="KW-0614">Plasmid</keyword>
<geneLocation type="plasmid" evidence="3 4">
    <name>pMM35_02</name>
</geneLocation>
<evidence type="ECO:0000256" key="2">
    <source>
        <dbReference type="SAM" id="SignalP"/>
    </source>
</evidence>
<gene>
    <name evidence="3" type="ORF">MM35RIKEN_23370</name>
</gene>
<feature type="compositionally biased region" description="Pro residues" evidence="1">
    <location>
        <begin position="100"/>
        <end position="126"/>
    </location>
</feature>
<feature type="compositionally biased region" description="Basic and acidic residues" evidence="1">
    <location>
        <begin position="79"/>
        <end position="88"/>
    </location>
</feature>
<dbReference type="KEGG" id="vfa:MM35RIKEN_23370"/>
<feature type="chain" id="PRO_5039422749" evidence="2">
    <location>
        <begin position="26"/>
        <end position="258"/>
    </location>
</feature>
<evidence type="ECO:0000313" key="3">
    <source>
        <dbReference type="EMBL" id="BCK80145.1"/>
    </source>
</evidence>
<feature type="signal peptide" evidence="2">
    <location>
        <begin position="1"/>
        <end position="25"/>
    </location>
</feature>
<feature type="region of interest" description="Disordered" evidence="1">
    <location>
        <begin position="25"/>
        <end position="152"/>
    </location>
</feature>
<dbReference type="Proteomes" id="UP000681343">
    <property type="component" value="Plasmid pMM35_02"/>
</dbReference>
<evidence type="ECO:0000313" key="4">
    <source>
        <dbReference type="Proteomes" id="UP000681343"/>
    </source>
</evidence>
<sequence>MRRKRMRLVSLISSAVCLLGCAVQPAPVSDSSESNTKVSAYAASQAEQNEEERTVAESLLPQTEDGGDASESSVAPERAGAENTDKAAKKQPVPAETAPPAAPKEPAIPAPAPEDKPTPTPTPAPTQKPAEKQGEQPAPKPEPAPTPKPAASGNIYSIAEAIRAGNEYARAQCGVTIDTGLTAENTSYFPGTADSVAWLAANGGQEALNRAVRGNVDATFQYLAAMDSADAVRAYARFNCTVRYSAASDEYIVVVLYG</sequence>
<organism evidence="3 4">
    <name type="scientific">Vescimonas fastidiosa</name>
    <dbReference type="NCBI Taxonomy" id="2714353"/>
    <lineage>
        <taxon>Bacteria</taxon>
        <taxon>Bacillati</taxon>
        <taxon>Bacillota</taxon>
        <taxon>Clostridia</taxon>
        <taxon>Eubacteriales</taxon>
        <taxon>Oscillospiraceae</taxon>
        <taxon>Vescimonas</taxon>
    </lineage>
</organism>
<protein>
    <submittedName>
        <fullName evidence="3">Uncharacterized protein</fullName>
    </submittedName>
</protein>
<feature type="compositionally biased region" description="Pro residues" evidence="1">
    <location>
        <begin position="138"/>
        <end position="148"/>
    </location>
</feature>
<feature type="compositionally biased region" description="Polar residues" evidence="1">
    <location>
        <begin position="29"/>
        <end position="38"/>
    </location>
</feature>